<dbReference type="EMBL" id="QNRL01000012">
    <property type="protein sequence ID" value="RBP06570.1"/>
    <property type="molecule type" value="Genomic_DNA"/>
</dbReference>
<protein>
    <submittedName>
        <fullName evidence="1">Uncharacterized protein</fullName>
    </submittedName>
</protein>
<evidence type="ECO:0000313" key="2">
    <source>
        <dbReference type="Proteomes" id="UP000253201"/>
    </source>
</evidence>
<name>A0ABX9FPH6_9ENTR</name>
<comment type="caution">
    <text evidence="1">The sequence shown here is derived from an EMBL/GenBank/DDBJ whole genome shotgun (WGS) entry which is preliminary data.</text>
</comment>
<gene>
    <name evidence="1" type="ORF">DFQ50_11253</name>
</gene>
<keyword evidence="2" id="KW-1185">Reference proteome</keyword>
<organism evidence="1 2">
    <name type="scientific">Pseudocitrobacter faecalis</name>
    <dbReference type="NCBI Taxonomy" id="1398493"/>
    <lineage>
        <taxon>Bacteria</taxon>
        <taxon>Pseudomonadati</taxon>
        <taxon>Pseudomonadota</taxon>
        <taxon>Gammaproteobacteria</taxon>
        <taxon>Enterobacterales</taxon>
        <taxon>Enterobacteriaceae</taxon>
        <taxon>Pseudocitrobacter</taxon>
    </lineage>
</organism>
<reference evidence="1 2" key="1">
    <citation type="submission" date="2018-06" db="EMBL/GenBank/DDBJ databases">
        <title>Genomic Encyclopedia of Type Strains, Phase IV (KMG-IV): sequencing the most valuable type-strain genomes for metagenomic binning, comparative biology and taxonomic classification.</title>
        <authorList>
            <person name="Goeker M."/>
        </authorList>
    </citation>
    <scope>NUCLEOTIDE SEQUENCE [LARGE SCALE GENOMIC DNA]</scope>
    <source>
        <strain evidence="1 2">DSM 27453</strain>
    </source>
</reference>
<dbReference type="Proteomes" id="UP000253201">
    <property type="component" value="Unassembled WGS sequence"/>
</dbReference>
<sequence length="34" mass="4126">MVGYLIAYLNNIFKMDVFRVLIFISQEYQRCHLS</sequence>
<accession>A0ABX9FPH6</accession>
<evidence type="ECO:0000313" key="1">
    <source>
        <dbReference type="EMBL" id="RBP06570.1"/>
    </source>
</evidence>
<proteinExistence type="predicted"/>